<organism evidence="10 11">
    <name type="scientific">Aquilegia coerulea</name>
    <name type="common">Rocky mountain columbine</name>
    <dbReference type="NCBI Taxonomy" id="218851"/>
    <lineage>
        <taxon>Eukaryota</taxon>
        <taxon>Viridiplantae</taxon>
        <taxon>Streptophyta</taxon>
        <taxon>Embryophyta</taxon>
        <taxon>Tracheophyta</taxon>
        <taxon>Spermatophyta</taxon>
        <taxon>Magnoliopsida</taxon>
        <taxon>Ranunculales</taxon>
        <taxon>Ranunculaceae</taxon>
        <taxon>Thalictroideae</taxon>
        <taxon>Aquilegia</taxon>
    </lineage>
</organism>
<comment type="cofactor">
    <cofactor evidence="1 8">
        <name>heme</name>
        <dbReference type="ChEBI" id="CHEBI:30413"/>
    </cofactor>
</comment>
<keyword evidence="7 9" id="KW-0503">Monooxygenase</keyword>
<evidence type="ECO:0000256" key="9">
    <source>
        <dbReference type="RuleBase" id="RU000461"/>
    </source>
</evidence>
<dbReference type="InterPro" id="IPR017972">
    <property type="entry name" value="Cyt_P450_CS"/>
</dbReference>
<dbReference type="GO" id="GO:0016705">
    <property type="term" value="F:oxidoreductase activity, acting on paired donors, with incorporation or reduction of molecular oxygen"/>
    <property type="evidence" value="ECO:0007669"/>
    <property type="project" value="InterPro"/>
</dbReference>
<dbReference type="OrthoDB" id="2789670at2759"/>
<accession>A0A2G5D4M7</accession>
<feature type="binding site" description="axial binding residue" evidence="8">
    <location>
        <position position="423"/>
    </location>
    <ligand>
        <name>heme</name>
        <dbReference type="ChEBI" id="CHEBI:30413"/>
    </ligand>
    <ligandPart>
        <name>Fe</name>
        <dbReference type="ChEBI" id="CHEBI:18248"/>
    </ligandPart>
</feature>
<dbReference type="PRINTS" id="PR00385">
    <property type="entry name" value="P450"/>
</dbReference>
<dbReference type="CDD" id="cd11072">
    <property type="entry name" value="CYP71-like"/>
    <property type="match status" value="1"/>
</dbReference>
<dbReference type="InterPro" id="IPR001128">
    <property type="entry name" value="Cyt_P450"/>
</dbReference>
<evidence type="ECO:0008006" key="12">
    <source>
        <dbReference type="Google" id="ProtNLM"/>
    </source>
</evidence>
<dbReference type="GO" id="GO:0020037">
    <property type="term" value="F:heme binding"/>
    <property type="evidence" value="ECO:0007669"/>
    <property type="project" value="InterPro"/>
</dbReference>
<dbReference type="AlphaFoldDB" id="A0A2G5D4M7"/>
<dbReference type="InterPro" id="IPR002401">
    <property type="entry name" value="Cyt_P450_E_grp-I"/>
</dbReference>
<evidence type="ECO:0000313" key="10">
    <source>
        <dbReference type="EMBL" id="PIA38465.1"/>
    </source>
</evidence>
<dbReference type="SUPFAM" id="SSF48264">
    <property type="entry name" value="Cytochrome P450"/>
    <property type="match status" value="1"/>
</dbReference>
<dbReference type="GO" id="GO:0044550">
    <property type="term" value="P:secondary metabolite biosynthetic process"/>
    <property type="evidence" value="ECO:0007669"/>
    <property type="project" value="UniProtKB-ARBA"/>
</dbReference>
<evidence type="ECO:0000313" key="11">
    <source>
        <dbReference type="Proteomes" id="UP000230069"/>
    </source>
</evidence>
<dbReference type="Pfam" id="PF00067">
    <property type="entry name" value="p450"/>
    <property type="match status" value="1"/>
</dbReference>
<dbReference type="STRING" id="218851.A0A2G5D4M7"/>
<dbReference type="EMBL" id="KZ305045">
    <property type="protein sequence ID" value="PIA38465.1"/>
    <property type="molecule type" value="Genomic_DNA"/>
</dbReference>
<dbReference type="InParanoid" id="A0A2G5D4M7"/>
<evidence type="ECO:0000256" key="1">
    <source>
        <dbReference type="ARBA" id="ARBA00001971"/>
    </source>
</evidence>
<dbReference type="GO" id="GO:0004497">
    <property type="term" value="F:monooxygenase activity"/>
    <property type="evidence" value="ECO:0007669"/>
    <property type="project" value="UniProtKB-KW"/>
</dbReference>
<comment type="similarity">
    <text evidence="2 9">Belongs to the cytochrome P450 family.</text>
</comment>
<dbReference type="PANTHER" id="PTHR47955">
    <property type="entry name" value="CYTOCHROME P450 FAMILY 71 PROTEIN"/>
    <property type="match status" value="1"/>
</dbReference>
<evidence type="ECO:0000256" key="6">
    <source>
        <dbReference type="ARBA" id="ARBA00023004"/>
    </source>
</evidence>
<dbReference type="PRINTS" id="PR00463">
    <property type="entry name" value="EP450I"/>
</dbReference>
<dbReference type="PANTHER" id="PTHR47955:SF19">
    <property type="entry name" value="CYTOCHROME P450 71A9-LIKE ISOFORM X1"/>
    <property type="match status" value="1"/>
</dbReference>
<evidence type="ECO:0000256" key="3">
    <source>
        <dbReference type="ARBA" id="ARBA00022617"/>
    </source>
</evidence>
<dbReference type="FunCoup" id="A0A2G5D4M7">
    <property type="interactions" value="997"/>
</dbReference>
<evidence type="ECO:0000256" key="8">
    <source>
        <dbReference type="PIRSR" id="PIRSR602401-1"/>
    </source>
</evidence>
<keyword evidence="5 9" id="KW-0560">Oxidoreductase</keyword>
<dbReference type="InterPro" id="IPR036396">
    <property type="entry name" value="Cyt_P450_sf"/>
</dbReference>
<reference evidence="10 11" key="1">
    <citation type="submission" date="2017-09" db="EMBL/GenBank/DDBJ databases">
        <title>WGS assembly of Aquilegia coerulea Goldsmith.</title>
        <authorList>
            <person name="Hodges S."/>
            <person name="Kramer E."/>
            <person name="Nordborg M."/>
            <person name="Tomkins J."/>
            <person name="Borevitz J."/>
            <person name="Derieg N."/>
            <person name="Yan J."/>
            <person name="Mihaltcheva S."/>
            <person name="Hayes R.D."/>
            <person name="Rokhsar D."/>
        </authorList>
    </citation>
    <scope>NUCLEOTIDE SEQUENCE [LARGE SCALE GENOMIC DNA]</scope>
    <source>
        <strain evidence="11">cv. Goldsmith</strain>
    </source>
</reference>
<dbReference type="GO" id="GO:0005506">
    <property type="term" value="F:iron ion binding"/>
    <property type="evidence" value="ECO:0007669"/>
    <property type="project" value="InterPro"/>
</dbReference>
<evidence type="ECO:0000256" key="4">
    <source>
        <dbReference type="ARBA" id="ARBA00022723"/>
    </source>
</evidence>
<dbReference type="PROSITE" id="PS00086">
    <property type="entry name" value="CYTOCHROME_P450"/>
    <property type="match status" value="1"/>
</dbReference>
<keyword evidence="3 8" id="KW-0349">Heme</keyword>
<evidence type="ECO:0000256" key="2">
    <source>
        <dbReference type="ARBA" id="ARBA00010617"/>
    </source>
</evidence>
<keyword evidence="6 8" id="KW-0408">Iron</keyword>
<evidence type="ECO:0000256" key="5">
    <source>
        <dbReference type="ARBA" id="ARBA00023002"/>
    </source>
</evidence>
<dbReference type="Gene3D" id="1.10.630.10">
    <property type="entry name" value="Cytochrome P450"/>
    <property type="match status" value="1"/>
</dbReference>
<gene>
    <name evidence="10" type="ORF">AQUCO_02800287v1</name>
</gene>
<name>A0A2G5D4M7_AQUCA</name>
<sequence length="481" mass="55200">MLVLKKWNNQDDKPNHPPTPPKLPIIGNLHQLGSLPHHSLRNLANKYGPVMLMHFGRKPTLIISSAEAAREVLKTYDLNFCTRPSLVGTKRLSYDFRDFAFTPYGDYWKDMRKICVVELFSSTRVQSFEFVRSEEVSDIMKSIAKSAPSPINLTEIFFSLTNNITSRVTFGKSYRGRNFDVAKFIEVVYEAMNMLASFSATDFFPYVGWIIDVLTGFNTRLEKFFNEFDGLYQQVIDEHLDPDRKKPEHEDIIDVLLGLRRNENGNTRLTISHIKGLLMNIFLGGIDTSAVTMVWVMAELIKKPEAMKNVQEEIRNCVGKKGKVEPSDMNQLQYFRMVVKETLRLHPPGVLLLPRECMKHCKINGYDIYPKTRVLLNAWAISRSSEHWENPEEFIPERFMDSSIDFRGQNFELLPFGSGRRGCPGINMGMATIELGLANLLYCFNFELPNKQDINMDEVASITVHKKIPLVVVPTKYVEPI</sequence>
<evidence type="ECO:0000256" key="7">
    <source>
        <dbReference type="ARBA" id="ARBA00023033"/>
    </source>
</evidence>
<proteinExistence type="inferred from homology"/>
<keyword evidence="4 8" id="KW-0479">Metal-binding</keyword>
<dbReference type="Proteomes" id="UP000230069">
    <property type="component" value="Unassembled WGS sequence"/>
</dbReference>
<protein>
    <recommendedName>
        <fullName evidence="12">Cytochrome P450</fullName>
    </recommendedName>
</protein>
<dbReference type="FunFam" id="1.10.630.10:FF:000011">
    <property type="entry name" value="Cytochrome P450 83B1"/>
    <property type="match status" value="1"/>
</dbReference>
<keyword evidence="11" id="KW-1185">Reference proteome</keyword>